<dbReference type="GO" id="GO:0047617">
    <property type="term" value="F:fatty acyl-CoA hydrolase activity"/>
    <property type="evidence" value="ECO:0007669"/>
    <property type="project" value="InterPro"/>
</dbReference>
<dbReference type="InterPro" id="IPR003736">
    <property type="entry name" value="PAAI_dom"/>
</dbReference>
<dbReference type="InterPro" id="IPR039298">
    <property type="entry name" value="ACOT13"/>
</dbReference>
<dbReference type="EMBL" id="FCNP01000049">
    <property type="protein sequence ID" value="CVI63394.1"/>
    <property type="molecule type" value="Genomic_DNA"/>
</dbReference>
<protein>
    <recommendedName>
        <fullName evidence="3">Thioesterase domain-containing protein</fullName>
    </recommendedName>
</protein>
<dbReference type="NCBIfam" id="TIGR00369">
    <property type="entry name" value="unchar_dom_1"/>
    <property type="match status" value="1"/>
</dbReference>
<comment type="caution">
    <text evidence="4">The sequence shown here is derived from an EMBL/GenBank/DDBJ whole genome shotgun (WGS) entry which is preliminary data.</text>
</comment>
<dbReference type="PANTHER" id="PTHR21660:SF1">
    <property type="entry name" value="ACYL-COENZYME A THIOESTERASE 13"/>
    <property type="match status" value="1"/>
</dbReference>
<dbReference type="InterPro" id="IPR006683">
    <property type="entry name" value="Thioestr_dom"/>
</dbReference>
<evidence type="ECO:0000256" key="2">
    <source>
        <dbReference type="ARBA" id="ARBA00022801"/>
    </source>
</evidence>
<dbReference type="CDD" id="cd03443">
    <property type="entry name" value="PaaI_thioesterase"/>
    <property type="match status" value="1"/>
</dbReference>
<sequence>MTKAQQWSKDDYFGIDIPFMRLIGLEPVSISDDQCVTYLPLTKEITNSRGEVHGGVLLGILDFTMSAAARGHDPLKFGSVTVEMGTHFLEKGETGLTVMARCLRRGRSLVYCEGEVRGENDVLVAKGNGTFKLIPASNAVS</sequence>
<comment type="similarity">
    <text evidence="1">Belongs to the thioesterase PaaI family.</text>
</comment>
<evidence type="ECO:0000259" key="3">
    <source>
        <dbReference type="Pfam" id="PF03061"/>
    </source>
</evidence>
<dbReference type="SUPFAM" id="SSF54637">
    <property type="entry name" value="Thioesterase/thiol ester dehydrase-isomerase"/>
    <property type="match status" value="1"/>
</dbReference>
<proteinExistence type="inferred from homology"/>
<feature type="domain" description="Thioesterase" evidence="3">
    <location>
        <begin position="50"/>
        <end position="124"/>
    </location>
</feature>
<gene>
    <name evidence="4" type="ORF">AGR7A_pAt20213</name>
</gene>
<accession>A0A1S7U8Y9</accession>
<dbReference type="Pfam" id="PF03061">
    <property type="entry name" value="4HBT"/>
    <property type="match status" value="1"/>
</dbReference>
<evidence type="ECO:0000256" key="1">
    <source>
        <dbReference type="ARBA" id="ARBA00008324"/>
    </source>
</evidence>
<dbReference type="RefSeq" id="WP_080855156.1">
    <property type="nucleotide sequence ID" value="NZ_LT009777.1"/>
</dbReference>
<keyword evidence="5" id="KW-1185">Reference proteome</keyword>
<dbReference type="Gene3D" id="3.10.129.10">
    <property type="entry name" value="Hotdog Thioesterase"/>
    <property type="match status" value="1"/>
</dbReference>
<reference evidence="4" key="1">
    <citation type="submission" date="2016-01" db="EMBL/GenBank/DDBJ databases">
        <authorList>
            <person name="Regsiter A."/>
            <person name="william w."/>
        </authorList>
    </citation>
    <scope>NUCLEOTIDE SEQUENCE</scope>
    <source>
        <strain evidence="4">NCPPB 1641</strain>
    </source>
</reference>
<dbReference type="Proteomes" id="UP000192140">
    <property type="component" value="Unassembled WGS sequence"/>
</dbReference>
<evidence type="ECO:0000313" key="4">
    <source>
        <dbReference type="EMBL" id="CVI63394.1"/>
    </source>
</evidence>
<dbReference type="AlphaFoldDB" id="A0A1S7U8Y9"/>
<evidence type="ECO:0000313" key="5">
    <source>
        <dbReference type="Proteomes" id="UP000192140"/>
    </source>
</evidence>
<organism evidence="4 5">
    <name type="scientific">Agrobacterium deltaense NCPPB 1641</name>
    <dbReference type="NCBI Taxonomy" id="1183425"/>
    <lineage>
        <taxon>Bacteria</taxon>
        <taxon>Pseudomonadati</taxon>
        <taxon>Pseudomonadota</taxon>
        <taxon>Alphaproteobacteria</taxon>
        <taxon>Hyphomicrobiales</taxon>
        <taxon>Rhizobiaceae</taxon>
        <taxon>Rhizobium/Agrobacterium group</taxon>
        <taxon>Agrobacterium</taxon>
    </lineage>
</organism>
<name>A0A1S7U8Y9_9HYPH</name>
<dbReference type="PANTHER" id="PTHR21660">
    <property type="entry name" value="THIOESTERASE SUPERFAMILY MEMBER-RELATED"/>
    <property type="match status" value="1"/>
</dbReference>
<dbReference type="InterPro" id="IPR029069">
    <property type="entry name" value="HotDog_dom_sf"/>
</dbReference>
<keyword evidence="2" id="KW-0378">Hydrolase</keyword>